<gene>
    <name evidence="3" type="ORF">KL86DES1_20414</name>
</gene>
<reference evidence="3" key="1">
    <citation type="submission" date="2016-08" db="EMBL/GenBank/DDBJ databases">
        <authorList>
            <person name="Seilhamer J.J."/>
        </authorList>
    </citation>
    <scope>NUCLEOTIDE SEQUENCE</scope>
    <source>
        <strain evidence="3">86-1</strain>
    </source>
</reference>
<feature type="domain" description="Cysteine-rich" evidence="2">
    <location>
        <begin position="146"/>
        <end position="235"/>
    </location>
</feature>
<dbReference type="EC" id="1.8.98.1" evidence="3"/>
<dbReference type="Gene3D" id="1.20.1050.140">
    <property type="match status" value="1"/>
</dbReference>
<evidence type="ECO:0000256" key="1">
    <source>
        <dbReference type="ARBA" id="ARBA00023002"/>
    </source>
</evidence>
<proteinExistence type="predicted"/>
<evidence type="ECO:0000313" key="3">
    <source>
        <dbReference type="EMBL" id="SCM72129.1"/>
    </source>
</evidence>
<dbReference type="PANTHER" id="PTHR42947:SF1">
    <property type="entry name" value="COB--COM HETERODISULFIDE REDUCTASE SUBUNIT B 1"/>
    <property type="match status" value="1"/>
</dbReference>
<sequence>MNFVYYPGCSARGSSKDYELSTQAVCKALDINLVDIPDWNCCGSTPAHAVDTELSAALCVRNLDIAAQQEAELVLTPCPSCLSNLKLASKRMEDPAFRVRVDELLDGPSAKTFPPVTSVMQGIAENFDMEAIAARVRKSLKGLRLAAYYGCLMSRPAEIMNFGDPENPTLMESMLAACGAEMVDFPLKTACCGASFGIPERPMTARNSGRILDLATQLGVDAVIVACPLCQMNLDLRQPQASKEMGTSFNLPVLYFTQMMGIAFGLDHKDLGLGKLRVSADGLIRKLDELRRDSAAGSKAAEGGRS</sequence>
<evidence type="ECO:0000259" key="2">
    <source>
        <dbReference type="Pfam" id="PF02754"/>
    </source>
</evidence>
<dbReference type="PANTHER" id="PTHR42947">
    <property type="entry name" value="COB--COM HETERODISULFIDE REDUCTASE SUBUNIT B 1"/>
    <property type="match status" value="1"/>
</dbReference>
<dbReference type="GO" id="GO:0051912">
    <property type="term" value="F:CoB--CoM heterodisulfide reductase activity"/>
    <property type="evidence" value="ECO:0007669"/>
    <property type="project" value="UniProtKB-EC"/>
</dbReference>
<dbReference type="InterPro" id="IPR004017">
    <property type="entry name" value="Cys_rich_dom"/>
</dbReference>
<dbReference type="RefSeq" id="WP_179980062.1">
    <property type="nucleotide sequence ID" value="NZ_LT608333.1"/>
</dbReference>
<dbReference type="Pfam" id="PF02754">
    <property type="entry name" value="CCG"/>
    <property type="match status" value="2"/>
</dbReference>
<dbReference type="AlphaFoldDB" id="A0A212L450"/>
<feature type="domain" description="Cysteine-rich" evidence="2">
    <location>
        <begin position="4"/>
        <end position="86"/>
    </location>
</feature>
<dbReference type="EMBL" id="FMJC01000002">
    <property type="protein sequence ID" value="SCM72129.1"/>
    <property type="molecule type" value="Genomic_DNA"/>
</dbReference>
<organism evidence="3">
    <name type="scientific">uncultured Desulfovibrio sp</name>
    <dbReference type="NCBI Taxonomy" id="167968"/>
    <lineage>
        <taxon>Bacteria</taxon>
        <taxon>Pseudomonadati</taxon>
        <taxon>Thermodesulfobacteriota</taxon>
        <taxon>Desulfovibrionia</taxon>
        <taxon>Desulfovibrionales</taxon>
        <taxon>Desulfovibrionaceae</taxon>
        <taxon>Desulfovibrio</taxon>
        <taxon>environmental samples</taxon>
    </lineage>
</organism>
<dbReference type="InterPro" id="IPR051278">
    <property type="entry name" value="HdrB/HdrD_reductase"/>
</dbReference>
<keyword evidence="1 3" id="KW-0560">Oxidoreductase</keyword>
<name>A0A212L450_9BACT</name>
<protein>
    <submittedName>
        <fullName evidence="3">CoB--CoM heterodisulfide reductase</fullName>
        <ecNumber evidence="3">1.8.98.1</ecNumber>
    </submittedName>
</protein>
<accession>A0A212L450</accession>